<evidence type="ECO:0000313" key="1">
    <source>
        <dbReference type="EMBL" id="DAE07344.1"/>
    </source>
</evidence>
<proteinExistence type="predicted"/>
<accession>A0A8S5PKS0</accession>
<name>A0A8S5PKS0_9VIRU</name>
<sequence length="33" mass="3891">MITKIREITGNLWKFPEINFTALLCGFVFMEKV</sequence>
<dbReference type="EMBL" id="BK015448">
    <property type="protein sequence ID" value="DAE07344.1"/>
    <property type="molecule type" value="Genomic_DNA"/>
</dbReference>
<reference evidence="1" key="1">
    <citation type="journal article" date="2021" name="Proc. Natl. Acad. Sci. U.S.A.">
        <title>A Catalog of Tens of Thousands of Viruses from Human Metagenomes Reveals Hidden Associations with Chronic Diseases.</title>
        <authorList>
            <person name="Tisza M.J."/>
            <person name="Buck C.B."/>
        </authorList>
    </citation>
    <scope>NUCLEOTIDE SEQUENCE</scope>
    <source>
        <strain evidence="1">Ct17O1</strain>
    </source>
</reference>
<organism evidence="1">
    <name type="scientific">Phage sp. ct17O1</name>
    <dbReference type="NCBI Taxonomy" id="2825789"/>
    <lineage>
        <taxon>Viruses</taxon>
    </lineage>
</organism>
<protein>
    <submittedName>
        <fullName evidence="1">Uncharacterized protein</fullName>
    </submittedName>
</protein>